<dbReference type="GO" id="GO:0022627">
    <property type="term" value="C:cytosolic small ribosomal subunit"/>
    <property type="evidence" value="ECO:0007669"/>
    <property type="project" value="TreeGrafter"/>
</dbReference>
<reference evidence="4 5" key="1">
    <citation type="submission" date="2018-10" db="EMBL/GenBank/DDBJ databases">
        <title>Draft genome sequence of the microsporidian Tubulinosema ratisbonensis.</title>
        <authorList>
            <person name="Polonais V."/>
            <person name="Peyretaillade E."/>
            <person name="Niehus S."/>
            <person name="Wawrzyniak I."/>
            <person name="Franchet A."/>
            <person name="Gaspin C."/>
            <person name="Reichstadt M."/>
            <person name="Belser C."/>
            <person name="Labadie K."/>
            <person name="Delbac F."/>
            <person name="Ferrandon D."/>
        </authorList>
    </citation>
    <scope>NUCLEOTIDE SEQUENCE [LARGE SCALE GENOMIC DNA]</scope>
    <source>
        <strain evidence="4 5">Franzen</strain>
    </source>
</reference>
<dbReference type="InterPro" id="IPR012340">
    <property type="entry name" value="NA-bd_OB-fold"/>
</dbReference>
<dbReference type="GO" id="GO:0030490">
    <property type="term" value="P:maturation of SSU-rRNA"/>
    <property type="evidence" value="ECO:0007669"/>
    <property type="project" value="TreeGrafter"/>
</dbReference>
<evidence type="ECO:0000256" key="2">
    <source>
        <dbReference type="ARBA" id="ARBA00022980"/>
    </source>
</evidence>
<dbReference type="PANTHER" id="PTHR10769">
    <property type="entry name" value="40S RIBOSOMAL PROTEIN S28"/>
    <property type="match status" value="1"/>
</dbReference>
<evidence type="ECO:0000256" key="3">
    <source>
        <dbReference type="ARBA" id="ARBA00023274"/>
    </source>
</evidence>
<dbReference type="Proteomes" id="UP000282876">
    <property type="component" value="Unassembled WGS sequence"/>
</dbReference>
<dbReference type="OrthoDB" id="10258930at2759"/>
<dbReference type="PANTHER" id="PTHR10769:SF3">
    <property type="entry name" value="SMALL RIBOSOMAL SUBUNIT PROTEIN ES28"/>
    <property type="match status" value="1"/>
</dbReference>
<proteinExistence type="inferred from homology"/>
<dbReference type="Pfam" id="PF01200">
    <property type="entry name" value="Ribosomal_S28e"/>
    <property type="match status" value="1"/>
</dbReference>
<dbReference type="InterPro" id="IPR000289">
    <property type="entry name" value="Ribosomal_eS28"/>
</dbReference>
<name>A0A437AQL3_9MICR</name>
<keyword evidence="2" id="KW-0689">Ribosomal protein</keyword>
<evidence type="ECO:0000313" key="5">
    <source>
        <dbReference type="Proteomes" id="UP000282876"/>
    </source>
</evidence>
<keyword evidence="3" id="KW-0687">Ribonucleoprotein</keyword>
<keyword evidence="5" id="KW-1185">Reference proteome</keyword>
<dbReference type="Gene3D" id="2.40.50.140">
    <property type="entry name" value="Nucleic acid-binding proteins"/>
    <property type="match status" value="1"/>
</dbReference>
<sequence length="68" mass="7760">MAEVMNEEYEGKVVRLLNKTGSGGAITICQLELLHTGRHIQRAIMGPVREGDIIKLLECEREHRRGRF</sequence>
<dbReference type="GO" id="GO:0003735">
    <property type="term" value="F:structural constituent of ribosome"/>
    <property type="evidence" value="ECO:0007669"/>
    <property type="project" value="InterPro"/>
</dbReference>
<accession>A0A437AQL3</accession>
<evidence type="ECO:0000256" key="1">
    <source>
        <dbReference type="ARBA" id="ARBA00005943"/>
    </source>
</evidence>
<gene>
    <name evidence="4" type="ORF">TUBRATIS_002320</name>
</gene>
<evidence type="ECO:0000313" key="4">
    <source>
        <dbReference type="EMBL" id="RVD93256.1"/>
    </source>
</evidence>
<dbReference type="AlphaFoldDB" id="A0A437AQL3"/>
<organism evidence="4 5">
    <name type="scientific">Tubulinosema ratisbonensis</name>
    <dbReference type="NCBI Taxonomy" id="291195"/>
    <lineage>
        <taxon>Eukaryota</taxon>
        <taxon>Fungi</taxon>
        <taxon>Fungi incertae sedis</taxon>
        <taxon>Microsporidia</taxon>
        <taxon>Tubulinosematoidea</taxon>
        <taxon>Tubulinosematidae</taxon>
        <taxon>Tubulinosema</taxon>
    </lineage>
</organism>
<dbReference type="SUPFAM" id="SSF50249">
    <property type="entry name" value="Nucleic acid-binding proteins"/>
    <property type="match status" value="1"/>
</dbReference>
<protein>
    <submittedName>
        <fullName evidence="4">40S ribosomal S28</fullName>
    </submittedName>
</protein>
<comment type="similarity">
    <text evidence="1">Belongs to the eukaryotic ribosomal protein eS28 family.</text>
</comment>
<dbReference type="GO" id="GO:0006412">
    <property type="term" value="P:translation"/>
    <property type="evidence" value="ECO:0007669"/>
    <property type="project" value="InterPro"/>
</dbReference>
<dbReference type="VEuPathDB" id="MicrosporidiaDB:TUBRATIS_002320"/>
<comment type="caution">
    <text evidence="4">The sequence shown here is derived from an EMBL/GenBank/DDBJ whole genome shotgun (WGS) entry which is preliminary data.</text>
</comment>
<dbReference type="GO" id="GO:0000028">
    <property type="term" value="P:ribosomal small subunit assembly"/>
    <property type="evidence" value="ECO:0007669"/>
    <property type="project" value="TreeGrafter"/>
</dbReference>
<dbReference type="EMBL" id="RCSS01000062">
    <property type="protein sequence ID" value="RVD93256.1"/>
    <property type="molecule type" value="Genomic_DNA"/>
</dbReference>
<dbReference type="STRING" id="291195.A0A437AQL3"/>